<protein>
    <recommendedName>
        <fullName evidence="4">DUF4468 domain-containing protein</fullName>
    </recommendedName>
</protein>
<sequence length="237" mass="26784">MQNTRRIAAALIGLLLSVSVQAQVQTLVLNPNAGQFAEGAVMLTSGAVVKGEISLDWMSNKLDLRANDTIYTLPAQAVRVFAIRGETAPQKKEQYVALTRIFHSYSYPWSTKQAPELKMWAFFEQLSEGPVILLRRKQPISYTYVVASNNNQRLRRYSNSEIQTTFYLTTDEGKLVTLRKTKRDLLAYFSKQAPEIKAYAKDNDLSFKNARELAFLVNYANSLQAPQLQQEPALPTE</sequence>
<dbReference type="AlphaFoldDB" id="A0A243WF63"/>
<gene>
    <name evidence="2" type="ORF">BXP70_11275</name>
</gene>
<comment type="caution">
    <text evidence="2">The sequence shown here is derived from an EMBL/GenBank/DDBJ whole genome shotgun (WGS) entry which is preliminary data.</text>
</comment>
<evidence type="ECO:0008006" key="4">
    <source>
        <dbReference type="Google" id="ProtNLM"/>
    </source>
</evidence>
<keyword evidence="3" id="KW-1185">Reference proteome</keyword>
<proteinExistence type="predicted"/>
<dbReference type="EMBL" id="MTSE01000004">
    <property type="protein sequence ID" value="OUJ74292.1"/>
    <property type="molecule type" value="Genomic_DNA"/>
</dbReference>
<feature type="chain" id="PRO_5012376732" description="DUF4468 domain-containing protein" evidence="1">
    <location>
        <begin position="23"/>
        <end position="237"/>
    </location>
</feature>
<keyword evidence="1" id="KW-0732">Signal</keyword>
<evidence type="ECO:0000256" key="1">
    <source>
        <dbReference type="SAM" id="SignalP"/>
    </source>
</evidence>
<organism evidence="2 3">
    <name type="scientific">Hymenobacter crusticola</name>
    <dbReference type="NCBI Taxonomy" id="1770526"/>
    <lineage>
        <taxon>Bacteria</taxon>
        <taxon>Pseudomonadati</taxon>
        <taxon>Bacteroidota</taxon>
        <taxon>Cytophagia</taxon>
        <taxon>Cytophagales</taxon>
        <taxon>Hymenobacteraceae</taxon>
        <taxon>Hymenobacter</taxon>
    </lineage>
</organism>
<dbReference type="Proteomes" id="UP000194873">
    <property type="component" value="Unassembled WGS sequence"/>
</dbReference>
<accession>A0A243WF63</accession>
<evidence type="ECO:0000313" key="2">
    <source>
        <dbReference type="EMBL" id="OUJ74292.1"/>
    </source>
</evidence>
<dbReference type="RefSeq" id="WP_086594148.1">
    <property type="nucleotide sequence ID" value="NZ_MTSE01000004.1"/>
</dbReference>
<evidence type="ECO:0000313" key="3">
    <source>
        <dbReference type="Proteomes" id="UP000194873"/>
    </source>
</evidence>
<reference evidence="2 3" key="1">
    <citation type="submission" date="2017-01" db="EMBL/GenBank/DDBJ databases">
        <title>A new Hymenobacter.</title>
        <authorList>
            <person name="Liang Y."/>
            <person name="Feng F."/>
        </authorList>
    </citation>
    <scope>NUCLEOTIDE SEQUENCE [LARGE SCALE GENOMIC DNA]</scope>
    <source>
        <strain evidence="2">MIMBbqt21</strain>
    </source>
</reference>
<feature type="signal peptide" evidence="1">
    <location>
        <begin position="1"/>
        <end position="22"/>
    </location>
</feature>
<name>A0A243WF63_9BACT</name>
<dbReference type="OrthoDB" id="878746at2"/>